<organism evidence="1 2">
    <name type="scientific">Aerophobetes bacterium</name>
    <dbReference type="NCBI Taxonomy" id="2030807"/>
    <lineage>
        <taxon>Bacteria</taxon>
        <taxon>Candidatus Aerophobota</taxon>
    </lineage>
</organism>
<evidence type="ECO:0000313" key="2">
    <source>
        <dbReference type="Proteomes" id="UP000320781"/>
    </source>
</evidence>
<evidence type="ECO:0008006" key="3">
    <source>
        <dbReference type="Google" id="ProtNLM"/>
    </source>
</evidence>
<proteinExistence type="predicted"/>
<gene>
    <name evidence="1" type="ORF">E3J95_07065</name>
</gene>
<evidence type="ECO:0000313" key="1">
    <source>
        <dbReference type="EMBL" id="TES84228.1"/>
    </source>
</evidence>
<dbReference type="Proteomes" id="UP000320781">
    <property type="component" value="Unassembled WGS sequence"/>
</dbReference>
<sequence length="83" mass="9736">MSVLTKRAQILFSPEEYELLKKLAVSTKSSVGELVRRAVKKQYQIVGKKEKIQAADRLCRKKELPVEDWGKMEAEIMQRWKEK</sequence>
<dbReference type="EMBL" id="SOKU01000343">
    <property type="protein sequence ID" value="TES84228.1"/>
    <property type="molecule type" value="Genomic_DNA"/>
</dbReference>
<protein>
    <recommendedName>
        <fullName evidence="3">CopG family transcriptional regulator</fullName>
    </recommendedName>
</protein>
<reference evidence="1 2" key="1">
    <citation type="submission" date="2019-03" db="EMBL/GenBank/DDBJ databases">
        <title>Metabolic potential of uncultured bacteria and archaea associated with petroleum seepage in deep-sea sediments.</title>
        <authorList>
            <person name="Dong X."/>
            <person name="Hubert C."/>
        </authorList>
    </citation>
    <scope>NUCLEOTIDE SEQUENCE [LARGE SCALE GENOMIC DNA]</scope>
    <source>
        <strain evidence="1">E44_bin92</strain>
    </source>
</reference>
<name>A0A523QFQ3_UNCAE</name>
<comment type="caution">
    <text evidence="1">The sequence shown here is derived from an EMBL/GenBank/DDBJ whole genome shotgun (WGS) entry which is preliminary data.</text>
</comment>
<accession>A0A523QFQ3</accession>
<dbReference type="AlphaFoldDB" id="A0A523QFQ3"/>